<evidence type="ECO:0000256" key="2">
    <source>
        <dbReference type="PROSITE-ProRule" id="PRU01331"/>
    </source>
</evidence>
<dbReference type="GO" id="GO:0019740">
    <property type="term" value="P:nitrogen utilization"/>
    <property type="evidence" value="ECO:0007669"/>
    <property type="project" value="TreeGrafter"/>
</dbReference>
<dbReference type="PANTHER" id="PTHR43407">
    <property type="entry name" value="GLUTAMINE SYNTHETASE"/>
    <property type="match status" value="1"/>
</dbReference>
<dbReference type="Pfam" id="PF00120">
    <property type="entry name" value="Gln-synt_C"/>
    <property type="match status" value="1"/>
</dbReference>
<feature type="domain" description="GS catalytic" evidence="4">
    <location>
        <begin position="1"/>
        <end position="139"/>
    </location>
</feature>
<dbReference type="GO" id="GO:0004356">
    <property type="term" value="F:glutamine synthetase activity"/>
    <property type="evidence" value="ECO:0007669"/>
    <property type="project" value="InterPro"/>
</dbReference>
<dbReference type="InterPro" id="IPR001637">
    <property type="entry name" value="Gln_synth_I_adenylation_site"/>
</dbReference>
<gene>
    <name evidence="5" type="ordered locus">Atc_0303</name>
</gene>
<accession>F9ZTB3</accession>
<evidence type="ECO:0000313" key="6">
    <source>
        <dbReference type="Proteomes" id="UP000006135"/>
    </source>
</evidence>
<sequence>MLLAYSARNRSASIRIPYVTNPKGRRIEVRFPDSTANPYLAFAAMLMAGLDGIQNKIHPGEAMDKNLYDLPPEEEKQIPHVASSLEEALRALEADHEFLMKGNVFSQSWLEGYLDVKWAEVQAMRMTTHPLEFQMYYSL</sequence>
<evidence type="ECO:0000313" key="5">
    <source>
        <dbReference type="EMBL" id="AEK56954.1"/>
    </source>
</evidence>
<reference evidence="5 6" key="1">
    <citation type="journal article" date="2011" name="J. Genet. Genomics">
        <title>Unraveling the Acidithiobacillus caldus complete genome and its central metabolisms for carbon assimilation.</title>
        <authorList>
            <person name="You X.Y."/>
            <person name="Guo X."/>
            <person name="Zheng H.J."/>
            <person name="Zhang M.J."/>
            <person name="Liu L.J."/>
            <person name="Zhu Y.Q."/>
            <person name="Zhu B."/>
            <person name="Wang S.Y."/>
            <person name="Zhao G.P."/>
            <person name="Poetsch A."/>
            <person name="Jiang C.Y."/>
            <person name="Liu S.J."/>
        </authorList>
    </citation>
    <scope>NUCLEOTIDE SEQUENCE [LARGE SCALE GENOMIC DNA]</scope>
    <source>
        <strain evidence="5 6">SM-1</strain>
    </source>
</reference>
<proteinExistence type="inferred from homology"/>
<protein>
    <submittedName>
        <fullName evidence="5">Glutamine synthetase type I</fullName>
    </submittedName>
</protein>
<evidence type="ECO:0000259" key="4">
    <source>
        <dbReference type="PROSITE" id="PS51987"/>
    </source>
</evidence>
<dbReference type="KEGG" id="acu:Atc_0303"/>
<dbReference type="STRING" id="990288.Atc_0303"/>
<dbReference type="EMBL" id="CP002573">
    <property type="protein sequence ID" value="AEK56954.1"/>
    <property type="molecule type" value="Genomic_DNA"/>
</dbReference>
<dbReference type="PROSITE" id="PS51987">
    <property type="entry name" value="GS_CATALYTIC"/>
    <property type="match status" value="1"/>
</dbReference>
<dbReference type="GO" id="GO:0016020">
    <property type="term" value="C:membrane"/>
    <property type="evidence" value="ECO:0007669"/>
    <property type="project" value="TreeGrafter"/>
</dbReference>
<dbReference type="Proteomes" id="UP000006135">
    <property type="component" value="Chromosome"/>
</dbReference>
<name>F9ZTB3_ACICS</name>
<dbReference type="InterPro" id="IPR014746">
    <property type="entry name" value="Gln_synth/guanido_kin_cat_dom"/>
</dbReference>
<dbReference type="HOGENOM" id="CLU_2128575_0_0_6"/>
<dbReference type="GO" id="GO:0006542">
    <property type="term" value="P:glutamine biosynthetic process"/>
    <property type="evidence" value="ECO:0007669"/>
    <property type="project" value="TreeGrafter"/>
</dbReference>
<dbReference type="PROSITE" id="PS00182">
    <property type="entry name" value="GLNA_ADENYLATION"/>
    <property type="match status" value="1"/>
</dbReference>
<evidence type="ECO:0000256" key="1">
    <source>
        <dbReference type="ARBA" id="ARBA00009897"/>
    </source>
</evidence>
<evidence type="ECO:0000256" key="3">
    <source>
        <dbReference type="RuleBase" id="RU000384"/>
    </source>
</evidence>
<dbReference type="InterPro" id="IPR008146">
    <property type="entry name" value="Gln_synth_cat_dom"/>
</dbReference>
<comment type="similarity">
    <text evidence="1 2 3">Belongs to the glutamine synthetase family.</text>
</comment>
<organism evidence="5 6">
    <name type="scientific">Acidithiobacillus caldus (strain SM-1)</name>
    <dbReference type="NCBI Taxonomy" id="990288"/>
    <lineage>
        <taxon>Bacteria</taxon>
        <taxon>Pseudomonadati</taxon>
        <taxon>Pseudomonadota</taxon>
        <taxon>Acidithiobacillia</taxon>
        <taxon>Acidithiobacillales</taxon>
        <taxon>Acidithiobacillaceae</taxon>
        <taxon>Acidithiobacillus</taxon>
    </lineage>
</organism>
<dbReference type="Gene3D" id="3.30.590.10">
    <property type="entry name" value="Glutamine synthetase/guanido kinase, catalytic domain"/>
    <property type="match status" value="1"/>
</dbReference>
<keyword evidence="6" id="KW-1185">Reference proteome</keyword>
<dbReference type="SUPFAM" id="SSF55931">
    <property type="entry name" value="Glutamine synthetase/guanido kinase"/>
    <property type="match status" value="1"/>
</dbReference>
<dbReference type="PANTHER" id="PTHR43407:SF2">
    <property type="entry name" value="GLUTAMINE SYNTHETASE"/>
    <property type="match status" value="1"/>
</dbReference>
<dbReference type="AlphaFoldDB" id="F9ZTB3"/>
<dbReference type="GO" id="GO:0005737">
    <property type="term" value="C:cytoplasm"/>
    <property type="evidence" value="ECO:0007669"/>
    <property type="project" value="TreeGrafter"/>
</dbReference>